<name>A0A1M7TVF7_9FIRM</name>
<dbReference type="PANTHER" id="PTHR42939:SF3">
    <property type="entry name" value="ABC TRANSPORTER ATP-BINDING COMPONENT"/>
    <property type="match status" value="1"/>
</dbReference>
<protein>
    <submittedName>
        <fullName evidence="5">ABC-2 type transport system ATP-binding protein</fullName>
    </submittedName>
</protein>
<evidence type="ECO:0000313" key="5">
    <source>
        <dbReference type="EMBL" id="SHN74613.1"/>
    </source>
</evidence>
<dbReference type="AlphaFoldDB" id="A0A1M7TVF7"/>
<dbReference type="CDD" id="cd03230">
    <property type="entry name" value="ABC_DR_subfamily_A"/>
    <property type="match status" value="1"/>
</dbReference>
<dbReference type="InterPro" id="IPR051782">
    <property type="entry name" value="ABC_Transporter_VariousFunc"/>
</dbReference>
<dbReference type="GO" id="GO:0016887">
    <property type="term" value="F:ATP hydrolysis activity"/>
    <property type="evidence" value="ECO:0007669"/>
    <property type="project" value="InterPro"/>
</dbReference>
<evidence type="ECO:0000259" key="4">
    <source>
        <dbReference type="PROSITE" id="PS50893"/>
    </source>
</evidence>
<evidence type="ECO:0000256" key="3">
    <source>
        <dbReference type="ARBA" id="ARBA00022840"/>
    </source>
</evidence>
<sequence>MHNALEVRNLCKIYNDFSLDSISFTLPPGYIMGFVGQNGAGKTTTIRLILNMANRTGGEVKIFGSDNIEDELAVKQKLAAVFDEIFFVDVWRVCEVEKVVKGFFGEWDSGQFAAYLKKFKLPSSKKVKDLSRGMKLKLMLAVAMSHNAKLLILDEPTSGLDPVARNELLDILREYISDGEKSVFFSTHITADLEKIADYITLIDNGKMFFTGAKDDLEAYFLIVRGGADDLTDSLKSQLIGLLSNTTGFSGLLLSSKSELLSERLVTEVPTIDEILVRIGKGGMRNE</sequence>
<dbReference type="SMART" id="SM00382">
    <property type="entry name" value="AAA"/>
    <property type="match status" value="1"/>
</dbReference>
<dbReference type="InterPro" id="IPR003593">
    <property type="entry name" value="AAA+_ATPase"/>
</dbReference>
<keyword evidence="6" id="KW-1185">Reference proteome</keyword>
<evidence type="ECO:0000256" key="1">
    <source>
        <dbReference type="ARBA" id="ARBA00022448"/>
    </source>
</evidence>
<keyword evidence="2" id="KW-0547">Nucleotide-binding</keyword>
<dbReference type="Gene3D" id="3.40.50.300">
    <property type="entry name" value="P-loop containing nucleotide triphosphate hydrolases"/>
    <property type="match status" value="1"/>
</dbReference>
<dbReference type="STRING" id="1121395.SAMN02745215_02537"/>
<dbReference type="InterPro" id="IPR027417">
    <property type="entry name" value="P-loop_NTPase"/>
</dbReference>
<dbReference type="RefSeq" id="WP_072772930.1">
    <property type="nucleotide sequence ID" value="NZ_FRDN01000008.1"/>
</dbReference>
<reference evidence="6" key="1">
    <citation type="submission" date="2016-12" db="EMBL/GenBank/DDBJ databases">
        <authorList>
            <person name="Varghese N."/>
            <person name="Submissions S."/>
        </authorList>
    </citation>
    <scope>NUCLEOTIDE SEQUENCE [LARGE SCALE GENOMIC DNA]</scope>
    <source>
        <strain evidence="6">DSM 11544</strain>
    </source>
</reference>
<dbReference type="PROSITE" id="PS50893">
    <property type="entry name" value="ABC_TRANSPORTER_2"/>
    <property type="match status" value="1"/>
</dbReference>
<accession>A0A1M7TVF7</accession>
<dbReference type="EMBL" id="FRDN01000008">
    <property type="protein sequence ID" value="SHN74613.1"/>
    <property type="molecule type" value="Genomic_DNA"/>
</dbReference>
<gene>
    <name evidence="5" type="ORF">SAMN02745215_02537</name>
</gene>
<dbReference type="InterPro" id="IPR003439">
    <property type="entry name" value="ABC_transporter-like_ATP-bd"/>
</dbReference>
<feature type="domain" description="ABC transporter" evidence="4">
    <location>
        <begin position="5"/>
        <end position="230"/>
    </location>
</feature>
<keyword evidence="3 5" id="KW-0067">ATP-binding</keyword>
<evidence type="ECO:0000256" key="2">
    <source>
        <dbReference type="ARBA" id="ARBA00022741"/>
    </source>
</evidence>
<dbReference type="Pfam" id="PF00005">
    <property type="entry name" value="ABC_tran"/>
    <property type="match status" value="1"/>
</dbReference>
<dbReference type="PANTHER" id="PTHR42939">
    <property type="entry name" value="ABC TRANSPORTER ATP-BINDING PROTEIN ALBC-RELATED"/>
    <property type="match status" value="1"/>
</dbReference>
<dbReference type="SUPFAM" id="SSF52540">
    <property type="entry name" value="P-loop containing nucleoside triphosphate hydrolases"/>
    <property type="match status" value="1"/>
</dbReference>
<proteinExistence type="predicted"/>
<dbReference type="GO" id="GO:0005524">
    <property type="term" value="F:ATP binding"/>
    <property type="evidence" value="ECO:0007669"/>
    <property type="project" value="UniProtKB-KW"/>
</dbReference>
<keyword evidence="1" id="KW-0813">Transport</keyword>
<organism evidence="5 6">
    <name type="scientific">Desulfitobacterium chlororespirans DSM 11544</name>
    <dbReference type="NCBI Taxonomy" id="1121395"/>
    <lineage>
        <taxon>Bacteria</taxon>
        <taxon>Bacillati</taxon>
        <taxon>Bacillota</taxon>
        <taxon>Clostridia</taxon>
        <taxon>Eubacteriales</taxon>
        <taxon>Desulfitobacteriaceae</taxon>
        <taxon>Desulfitobacterium</taxon>
    </lineage>
</organism>
<evidence type="ECO:0000313" key="6">
    <source>
        <dbReference type="Proteomes" id="UP000184010"/>
    </source>
</evidence>
<dbReference type="Proteomes" id="UP000184010">
    <property type="component" value="Unassembled WGS sequence"/>
</dbReference>